<feature type="domain" description="C2H2-type" evidence="8">
    <location>
        <begin position="63"/>
        <end position="85"/>
    </location>
</feature>
<evidence type="ECO:0000256" key="4">
    <source>
        <dbReference type="ARBA" id="ARBA00022833"/>
    </source>
</evidence>
<evidence type="ECO:0000259" key="8">
    <source>
        <dbReference type="PROSITE" id="PS50157"/>
    </source>
</evidence>
<reference evidence="10" key="1">
    <citation type="submission" date="2021-03" db="EMBL/GenBank/DDBJ databases">
        <authorList>
            <person name="Bekaert M."/>
        </authorList>
    </citation>
    <scope>NUCLEOTIDE SEQUENCE</scope>
</reference>
<dbReference type="Pfam" id="PF00096">
    <property type="entry name" value="zf-C2H2"/>
    <property type="match status" value="2"/>
</dbReference>
<feature type="compositionally biased region" description="Low complexity" evidence="7">
    <location>
        <begin position="537"/>
        <end position="549"/>
    </location>
</feature>
<protein>
    <submittedName>
        <fullName evidence="10">KRAB</fullName>
    </submittedName>
</protein>
<name>A0A8S3T234_MYTED</name>
<evidence type="ECO:0000313" key="11">
    <source>
        <dbReference type="Proteomes" id="UP000683360"/>
    </source>
</evidence>
<dbReference type="FunFam" id="3.30.160.60:FF:000100">
    <property type="entry name" value="Zinc finger 45-like"/>
    <property type="match status" value="1"/>
</dbReference>
<dbReference type="Proteomes" id="UP000683360">
    <property type="component" value="Unassembled WGS sequence"/>
</dbReference>
<dbReference type="Pfam" id="PF00078">
    <property type="entry name" value="RVT_1"/>
    <property type="match status" value="1"/>
</dbReference>
<dbReference type="PROSITE" id="PS50878">
    <property type="entry name" value="RT_POL"/>
    <property type="match status" value="1"/>
</dbReference>
<dbReference type="PROSITE" id="PS00028">
    <property type="entry name" value="ZINC_FINGER_C2H2_1"/>
    <property type="match status" value="3"/>
</dbReference>
<dbReference type="GO" id="GO:0008270">
    <property type="term" value="F:zinc ion binding"/>
    <property type="evidence" value="ECO:0007669"/>
    <property type="project" value="UniProtKB-KW"/>
</dbReference>
<dbReference type="SUPFAM" id="SSF56672">
    <property type="entry name" value="DNA/RNA polymerases"/>
    <property type="match status" value="1"/>
</dbReference>
<dbReference type="SUPFAM" id="SSF57667">
    <property type="entry name" value="beta-beta-alpha zinc fingers"/>
    <property type="match status" value="3"/>
</dbReference>
<keyword evidence="3 5" id="KW-0863">Zinc-finger</keyword>
<evidence type="ECO:0000259" key="9">
    <source>
        <dbReference type="PROSITE" id="PS50878"/>
    </source>
</evidence>
<keyword evidence="6" id="KW-0175">Coiled coil</keyword>
<organism evidence="10 11">
    <name type="scientific">Mytilus edulis</name>
    <name type="common">Blue mussel</name>
    <dbReference type="NCBI Taxonomy" id="6550"/>
    <lineage>
        <taxon>Eukaryota</taxon>
        <taxon>Metazoa</taxon>
        <taxon>Spiralia</taxon>
        <taxon>Lophotrochozoa</taxon>
        <taxon>Mollusca</taxon>
        <taxon>Bivalvia</taxon>
        <taxon>Autobranchia</taxon>
        <taxon>Pteriomorphia</taxon>
        <taxon>Mytilida</taxon>
        <taxon>Mytiloidea</taxon>
        <taxon>Mytilidae</taxon>
        <taxon>Mytilinae</taxon>
        <taxon>Mytilus</taxon>
    </lineage>
</organism>
<dbReference type="SMART" id="SM00355">
    <property type="entry name" value="ZnF_C2H2"/>
    <property type="match status" value="4"/>
</dbReference>
<gene>
    <name evidence="10" type="ORF">MEDL_37793</name>
</gene>
<feature type="domain" description="Reverse transcriptase" evidence="9">
    <location>
        <begin position="1"/>
        <end position="328"/>
    </location>
</feature>
<keyword evidence="4" id="KW-0862">Zinc</keyword>
<sequence>MDAEKAEKLCKICGKSFRSISAVYDHERRHAKKGPYKCCRKVFFSKANIKRHRCAVHGEEKTFACEQCDKRFSIMADLTRHLKIHEEHPVKFKCTVCGLEFKKAHDCGDHEASHRGDKQHRCTCGKAYIHQTNLYRHKRKYIFDHMNLNDIKGFLINFDQEKAFDKIKHEFLIKVLKKMNLPVEFVRWIKILYKDIKSKIQVNGQLTEEILITRSVRQGCPLSMNLYALAIETLASSIRRNKNIKGINIPNLKDPIKLFQHADDCTTITTDIKDYYLFMNEFEKFGKASGAKINKNKTEILNICNAPEEDACLKLLTKESVKTLGIWFVTKDSKSKSVSVKSRKQKERDTARINSYIQCKNIIRALPFSGMRNSPFIQYLDISNVLKTELKSVKQKIIKEKNTNLEHQKCIEALKTQLKNQQIIESERDQFKQELENLSQQKEESVARINVQEYVNQIQELQEQLIEKDGTVKMVQDLYYLRSTEFTDEIQSLKNEKQALEKEKADLCSKVNFQADSISQLTFQLQDLNHELHLVSRQNQQRPNNNNRHYNNRRGGRFR</sequence>
<feature type="coiled-coil region" evidence="6">
    <location>
        <begin position="421"/>
        <end position="510"/>
    </location>
</feature>
<dbReference type="PANTHER" id="PTHR31635">
    <property type="entry name" value="REVERSE TRANSCRIPTASE DOMAIN-CONTAINING PROTEIN-RELATED"/>
    <property type="match status" value="1"/>
</dbReference>
<dbReference type="Gene3D" id="3.30.160.60">
    <property type="entry name" value="Classic Zinc Finger"/>
    <property type="match status" value="3"/>
</dbReference>
<comment type="caution">
    <text evidence="10">The sequence shown here is derived from an EMBL/GenBank/DDBJ whole genome shotgun (WGS) entry which is preliminary data.</text>
</comment>
<feature type="region of interest" description="Disordered" evidence="7">
    <location>
        <begin position="536"/>
        <end position="559"/>
    </location>
</feature>
<dbReference type="PROSITE" id="PS50157">
    <property type="entry name" value="ZINC_FINGER_C2H2_2"/>
    <property type="match status" value="3"/>
</dbReference>
<evidence type="ECO:0000256" key="7">
    <source>
        <dbReference type="SAM" id="MobiDB-lite"/>
    </source>
</evidence>
<proteinExistence type="predicted"/>
<dbReference type="InterPro" id="IPR043502">
    <property type="entry name" value="DNA/RNA_pol_sf"/>
</dbReference>
<feature type="domain" description="C2H2-type" evidence="8">
    <location>
        <begin position="92"/>
        <end position="119"/>
    </location>
</feature>
<dbReference type="InterPro" id="IPR000477">
    <property type="entry name" value="RT_dom"/>
</dbReference>
<evidence type="ECO:0000256" key="6">
    <source>
        <dbReference type="SAM" id="Coils"/>
    </source>
</evidence>
<evidence type="ECO:0000256" key="2">
    <source>
        <dbReference type="ARBA" id="ARBA00022737"/>
    </source>
</evidence>
<dbReference type="PANTHER" id="PTHR31635:SF196">
    <property type="entry name" value="REVERSE TRANSCRIPTASE DOMAIN-CONTAINING PROTEIN-RELATED"/>
    <property type="match status" value="1"/>
</dbReference>
<dbReference type="OrthoDB" id="6255742at2759"/>
<dbReference type="AlphaFoldDB" id="A0A8S3T234"/>
<evidence type="ECO:0000256" key="5">
    <source>
        <dbReference type="PROSITE-ProRule" id="PRU00042"/>
    </source>
</evidence>
<feature type="domain" description="C2H2-type" evidence="8">
    <location>
        <begin position="8"/>
        <end position="35"/>
    </location>
</feature>
<keyword evidence="2" id="KW-0677">Repeat</keyword>
<keyword evidence="11" id="KW-1185">Reference proteome</keyword>
<accession>A0A8S3T234</accession>
<evidence type="ECO:0000256" key="3">
    <source>
        <dbReference type="ARBA" id="ARBA00022771"/>
    </source>
</evidence>
<evidence type="ECO:0000313" key="10">
    <source>
        <dbReference type="EMBL" id="CAG2224603.1"/>
    </source>
</evidence>
<evidence type="ECO:0000256" key="1">
    <source>
        <dbReference type="ARBA" id="ARBA00022723"/>
    </source>
</evidence>
<dbReference type="InterPro" id="IPR036236">
    <property type="entry name" value="Znf_C2H2_sf"/>
</dbReference>
<dbReference type="InterPro" id="IPR013087">
    <property type="entry name" value="Znf_C2H2_type"/>
</dbReference>
<feature type="compositionally biased region" description="Basic residues" evidence="7">
    <location>
        <begin position="550"/>
        <end position="559"/>
    </location>
</feature>
<keyword evidence="1" id="KW-0479">Metal-binding</keyword>
<dbReference type="EMBL" id="CAJPWZ010001808">
    <property type="protein sequence ID" value="CAG2224603.1"/>
    <property type="molecule type" value="Genomic_DNA"/>
</dbReference>